<dbReference type="Proteomes" id="UP000254920">
    <property type="component" value="Unassembled WGS sequence"/>
</dbReference>
<evidence type="ECO:0000256" key="4">
    <source>
        <dbReference type="ARBA" id="ARBA00022989"/>
    </source>
</evidence>
<keyword evidence="4" id="KW-1133">Transmembrane helix</keyword>
<keyword evidence="6" id="KW-0653">Protein transport</keyword>
<dbReference type="AlphaFoldDB" id="A0A381DK51"/>
<evidence type="ECO:0000313" key="9">
    <source>
        <dbReference type="Proteomes" id="UP000254920"/>
    </source>
</evidence>
<sequence length="202" mass="22751">MLELMKAGGIFMWPIFCLAIFALAIVLEKIYFYTFINSDLSYKFKYKLSNLISTKSIDEITQYCQNFKNPVAKTTISILQNYPNSLNELEYNIEVSQKTWSEKFEKGGWILGLCVGAAPQLGLLGTVVGMIKSFGALSMQNNATQVANGISEALYTTAFGLLVAIPALMIHIAINKKNDKILDDMERISMLIYKRFKNEICK</sequence>
<keyword evidence="3" id="KW-0812">Transmembrane</keyword>
<keyword evidence="2" id="KW-1003">Cell membrane</keyword>
<evidence type="ECO:0000259" key="7">
    <source>
        <dbReference type="Pfam" id="PF01618"/>
    </source>
</evidence>
<evidence type="ECO:0000256" key="6">
    <source>
        <dbReference type="RuleBase" id="RU004057"/>
    </source>
</evidence>
<keyword evidence="6" id="KW-0813">Transport</keyword>
<dbReference type="Pfam" id="PF01618">
    <property type="entry name" value="MotA_ExbB"/>
    <property type="match status" value="1"/>
</dbReference>
<evidence type="ECO:0000256" key="2">
    <source>
        <dbReference type="ARBA" id="ARBA00022475"/>
    </source>
</evidence>
<evidence type="ECO:0000313" key="8">
    <source>
        <dbReference type="EMBL" id="SUX11074.1"/>
    </source>
</evidence>
<dbReference type="EMBL" id="UFVD01000001">
    <property type="protein sequence ID" value="SUX11074.1"/>
    <property type="molecule type" value="Genomic_DNA"/>
</dbReference>
<feature type="domain" description="MotA/TolQ/ExbB proton channel" evidence="7">
    <location>
        <begin position="84"/>
        <end position="186"/>
    </location>
</feature>
<evidence type="ECO:0000256" key="5">
    <source>
        <dbReference type="ARBA" id="ARBA00023136"/>
    </source>
</evidence>
<dbReference type="GO" id="GO:0005886">
    <property type="term" value="C:plasma membrane"/>
    <property type="evidence" value="ECO:0007669"/>
    <property type="project" value="UniProtKB-SubCell"/>
</dbReference>
<dbReference type="InterPro" id="IPR050790">
    <property type="entry name" value="ExbB/TolQ_transport"/>
</dbReference>
<proteinExistence type="inferred from homology"/>
<name>A0A381DK51_9BACT</name>
<dbReference type="STRING" id="32024.GCA_000788295_01677"/>
<evidence type="ECO:0000256" key="3">
    <source>
        <dbReference type="ARBA" id="ARBA00022692"/>
    </source>
</evidence>
<reference evidence="8 9" key="1">
    <citation type="submission" date="2018-06" db="EMBL/GenBank/DDBJ databases">
        <authorList>
            <consortium name="Pathogen Informatics"/>
            <person name="Doyle S."/>
        </authorList>
    </citation>
    <scope>NUCLEOTIDE SEQUENCE [LARGE SCALE GENOMIC DNA]</scope>
    <source>
        <strain evidence="8 9">NCTC12475</strain>
    </source>
</reference>
<dbReference type="GO" id="GO:0017038">
    <property type="term" value="P:protein import"/>
    <property type="evidence" value="ECO:0007669"/>
    <property type="project" value="TreeGrafter"/>
</dbReference>
<dbReference type="PANTHER" id="PTHR30625">
    <property type="entry name" value="PROTEIN TOLQ"/>
    <property type="match status" value="1"/>
</dbReference>
<comment type="subcellular location">
    <subcellularLocation>
        <location evidence="1">Cell inner membrane</location>
        <topology evidence="1">Multi-pass membrane protein</topology>
    </subcellularLocation>
    <subcellularLocation>
        <location evidence="6">Membrane</location>
        <topology evidence="6">Multi-pass membrane protein</topology>
    </subcellularLocation>
</comment>
<dbReference type="OrthoDB" id="4045at2"/>
<dbReference type="RefSeq" id="WP_089181849.1">
    <property type="nucleotide sequence ID" value="NZ_CP043427.1"/>
</dbReference>
<organism evidence="8 9">
    <name type="scientific">Campylobacter sputorum subsp. sputorum</name>
    <dbReference type="NCBI Taxonomy" id="32024"/>
    <lineage>
        <taxon>Bacteria</taxon>
        <taxon>Pseudomonadati</taxon>
        <taxon>Campylobacterota</taxon>
        <taxon>Epsilonproteobacteria</taxon>
        <taxon>Campylobacterales</taxon>
        <taxon>Campylobacteraceae</taxon>
        <taxon>Campylobacter</taxon>
    </lineage>
</organism>
<protein>
    <submittedName>
        <fullName evidence="8">TonB system transport protein ExbB</fullName>
    </submittedName>
</protein>
<evidence type="ECO:0000256" key="1">
    <source>
        <dbReference type="ARBA" id="ARBA00004429"/>
    </source>
</evidence>
<dbReference type="PANTHER" id="PTHR30625:SF11">
    <property type="entry name" value="MOTA_TOLQ_EXBB PROTON CHANNEL DOMAIN-CONTAINING PROTEIN"/>
    <property type="match status" value="1"/>
</dbReference>
<dbReference type="InterPro" id="IPR002898">
    <property type="entry name" value="MotA_ExbB_proton_chnl"/>
</dbReference>
<gene>
    <name evidence="8" type="primary">exbB1</name>
    <name evidence="8" type="ORF">NCTC12475_01289</name>
</gene>
<dbReference type="GeneID" id="93089943"/>
<comment type="similarity">
    <text evidence="6">Belongs to the exbB/tolQ family.</text>
</comment>
<keyword evidence="5" id="KW-0472">Membrane</keyword>
<accession>A0A381DK51</accession>
<keyword evidence="9" id="KW-1185">Reference proteome</keyword>